<keyword evidence="4" id="KW-1185">Reference proteome</keyword>
<organism evidence="3 4">
    <name type="scientific">Dryococelus australis</name>
    <dbReference type="NCBI Taxonomy" id="614101"/>
    <lineage>
        <taxon>Eukaryota</taxon>
        <taxon>Metazoa</taxon>
        <taxon>Ecdysozoa</taxon>
        <taxon>Arthropoda</taxon>
        <taxon>Hexapoda</taxon>
        <taxon>Insecta</taxon>
        <taxon>Pterygota</taxon>
        <taxon>Neoptera</taxon>
        <taxon>Polyneoptera</taxon>
        <taxon>Phasmatodea</taxon>
        <taxon>Verophasmatodea</taxon>
        <taxon>Anareolatae</taxon>
        <taxon>Phasmatidae</taxon>
        <taxon>Eurycanthinae</taxon>
        <taxon>Dryococelus</taxon>
    </lineage>
</organism>
<evidence type="ECO:0000259" key="2">
    <source>
        <dbReference type="PROSITE" id="PS51721"/>
    </source>
</evidence>
<dbReference type="InterPro" id="IPR027417">
    <property type="entry name" value="P-loop_NTPase"/>
</dbReference>
<dbReference type="PROSITE" id="PS51721">
    <property type="entry name" value="G_CP"/>
    <property type="match status" value="1"/>
</dbReference>
<dbReference type="PANTHER" id="PTHR46406">
    <property type="entry name" value="NITRIC OXIDE-ASSOCIATED PROTEIN 1"/>
    <property type="match status" value="1"/>
</dbReference>
<dbReference type="InterPro" id="IPR052807">
    <property type="entry name" value="Mito_transl_resp_regulator"/>
</dbReference>
<name>A0ABQ9GCF8_9NEOP</name>
<protein>
    <recommendedName>
        <fullName evidence="2">CP-type G domain-containing protein</fullName>
    </recommendedName>
</protein>
<accession>A0ABQ9GCF8</accession>
<evidence type="ECO:0000313" key="3">
    <source>
        <dbReference type="EMBL" id="KAJ8870083.1"/>
    </source>
</evidence>
<dbReference type="CDD" id="cd01855">
    <property type="entry name" value="YqeH"/>
    <property type="match status" value="1"/>
</dbReference>
<dbReference type="SUPFAM" id="SSF52540">
    <property type="entry name" value="P-loop containing nucleoside triphosphate hydrolases"/>
    <property type="match status" value="1"/>
</dbReference>
<dbReference type="Pfam" id="PF01926">
    <property type="entry name" value="MMR_HSR1"/>
    <property type="match status" value="1"/>
</dbReference>
<comment type="caution">
    <text evidence="3">The sequence shown here is derived from an EMBL/GenBank/DDBJ whole genome shotgun (WGS) entry which is preliminary data.</text>
</comment>
<dbReference type="PANTHER" id="PTHR46406:SF1">
    <property type="entry name" value="NITRIC OXIDE-ASSOCIATED PROTEIN 1"/>
    <property type="match status" value="1"/>
</dbReference>
<feature type="region of interest" description="Disordered" evidence="1">
    <location>
        <begin position="40"/>
        <end position="68"/>
    </location>
</feature>
<dbReference type="InterPro" id="IPR030378">
    <property type="entry name" value="G_CP_dom"/>
</dbReference>
<feature type="domain" description="CP-type G" evidence="2">
    <location>
        <begin position="319"/>
        <end position="582"/>
    </location>
</feature>
<feature type="compositionally biased region" description="Low complexity" evidence="1">
    <location>
        <begin position="40"/>
        <end position="59"/>
    </location>
</feature>
<gene>
    <name evidence="3" type="ORF">PR048_029094</name>
</gene>
<proteinExistence type="predicted"/>
<dbReference type="EMBL" id="JARBHB010000013">
    <property type="protein sequence ID" value="KAJ8870083.1"/>
    <property type="molecule type" value="Genomic_DNA"/>
</dbReference>
<evidence type="ECO:0000256" key="1">
    <source>
        <dbReference type="SAM" id="MobiDB-lite"/>
    </source>
</evidence>
<sequence length="774" mass="85907">MRAATQSELRLAVLLSRPLADLIQWSLTSAKDVTYCWDSPTPGSSAASPPRAQLSSSSSRQKELPGPQHEQVTYLSHCSGAPGINKVQSHESEVENSERGSTNYLTKYKLKYNSVLEREMLQYSFHQKRIAERKRKTNLLRSINSIKETSVALKHLGMVASDPPEKSEDVVEEENCVDVNLPYSIHTALQPPPPPPAVEEFRDLESVNHSPELQEVSSDKPTAWMADYEQFDDSSLSEVEHWRENYGTPNRSIPISTVPCGGCGALLHCQDPGIPGYLPSELFLQHSAKQLRAITCQRCHFMRHYNMALSVNVSQDEYPRLLSRIRNQRALIIIMVDLTDFPCSIWPGILQIVGSSRPLVVVGNKVDLLPADSRGYLNHVKKCLATSLKKSGISTANIKHIALVSARTGYGVEELITKLQNLWEGKGDVYLIGCTNVGKSTLFNSLLQSDYCKVQAVDLVQRATTSPWPGTTLNLLKFPILRPAGWQLYVRTKRLISERNRRIEEKMLLRMQGENSLKLENPTLIGNINRTFQPRRFEEGKDAFTVSNEAVNKVIGAPGLDPKDNVFAESRWCYDTPGVVQPDQVLDLLTTEELVATLPRTTLKPRTFHMRTGSCLFIAGLARLDYLEGPTPVRFTVLAADDLPITVCEVCHAEEVYSRLLGSPLMLVPRGPASRLEHWPRLSPAPDTLNLTGVSWHQSCADVVLSSAGWVAVTPGPQAACTLRAWTPARRGIHLRQPPLLQSAVNLRGTKRRASPAYAPAPVETAVPPSHSSL</sequence>
<dbReference type="Gene3D" id="3.40.50.300">
    <property type="entry name" value="P-loop containing nucleotide triphosphate hydrolases"/>
    <property type="match status" value="1"/>
</dbReference>
<dbReference type="InterPro" id="IPR006073">
    <property type="entry name" value="GTP-bd"/>
</dbReference>
<reference evidence="3 4" key="1">
    <citation type="submission" date="2023-02" db="EMBL/GenBank/DDBJ databases">
        <title>LHISI_Scaffold_Assembly.</title>
        <authorList>
            <person name="Stuart O.P."/>
            <person name="Cleave R."/>
            <person name="Magrath M.J.L."/>
            <person name="Mikheyev A.S."/>
        </authorList>
    </citation>
    <scope>NUCLEOTIDE SEQUENCE [LARGE SCALE GENOMIC DNA]</scope>
    <source>
        <strain evidence="3">Daus_M_001</strain>
        <tissue evidence="3">Leg muscle</tissue>
    </source>
</reference>
<feature type="region of interest" description="Disordered" evidence="1">
    <location>
        <begin position="751"/>
        <end position="774"/>
    </location>
</feature>
<dbReference type="Proteomes" id="UP001159363">
    <property type="component" value="Chromosome 12"/>
</dbReference>
<evidence type="ECO:0000313" key="4">
    <source>
        <dbReference type="Proteomes" id="UP001159363"/>
    </source>
</evidence>